<evidence type="ECO:0000256" key="1">
    <source>
        <dbReference type="PROSITE-ProRule" id="PRU01005"/>
    </source>
</evidence>
<evidence type="ECO:0000256" key="2">
    <source>
        <dbReference type="SAM" id="SignalP"/>
    </source>
</evidence>
<keyword evidence="2" id="KW-0732">Signal</keyword>
<dbReference type="InterPro" id="IPR003582">
    <property type="entry name" value="ShKT_dom"/>
</dbReference>
<organism evidence="4 5">
    <name type="scientific">Panagrellus redivivus</name>
    <name type="common">Microworm</name>
    <dbReference type="NCBI Taxonomy" id="6233"/>
    <lineage>
        <taxon>Eukaryota</taxon>
        <taxon>Metazoa</taxon>
        <taxon>Ecdysozoa</taxon>
        <taxon>Nematoda</taxon>
        <taxon>Chromadorea</taxon>
        <taxon>Rhabditida</taxon>
        <taxon>Tylenchina</taxon>
        <taxon>Panagrolaimomorpha</taxon>
        <taxon>Panagrolaimoidea</taxon>
        <taxon>Panagrolaimidae</taxon>
        <taxon>Panagrellus</taxon>
    </lineage>
</organism>
<dbReference type="PANTHER" id="PTHR21724:SF109">
    <property type="entry name" value="SHKT DOMAIN-CONTAINING PROTEIN"/>
    <property type="match status" value="1"/>
</dbReference>
<feature type="domain" description="ShKT" evidence="3">
    <location>
        <begin position="357"/>
        <end position="390"/>
    </location>
</feature>
<protein>
    <submittedName>
        <fullName evidence="5">ShKT domain-containing protein</fullName>
    </submittedName>
</protein>
<dbReference type="Gene3D" id="1.10.10.1940">
    <property type="match status" value="1"/>
</dbReference>
<reference evidence="4" key="1">
    <citation type="journal article" date="2013" name="Genetics">
        <title>The draft genome and transcriptome of Panagrellus redivivus are shaped by the harsh demands of a free-living lifestyle.</title>
        <authorList>
            <person name="Srinivasan J."/>
            <person name="Dillman A.R."/>
            <person name="Macchietto M.G."/>
            <person name="Heikkinen L."/>
            <person name="Lakso M."/>
            <person name="Fracchia K.M."/>
            <person name="Antoshechkin I."/>
            <person name="Mortazavi A."/>
            <person name="Wong G."/>
            <person name="Sternberg P.W."/>
        </authorList>
    </citation>
    <scope>NUCLEOTIDE SEQUENCE [LARGE SCALE GENOMIC DNA]</scope>
    <source>
        <strain evidence="4">MT8872</strain>
    </source>
</reference>
<keyword evidence="4" id="KW-1185">Reference proteome</keyword>
<dbReference type="Proteomes" id="UP000492821">
    <property type="component" value="Unassembled WGS sequence"/>
</dbReference>
<sequence>MVIRIPIVFIVVAVMAALSGANFAGSSDPLHPTNSYRKALVFVVEATPQNSVAVKLLPETLTRVLKIIDSDWFDQFVVIGFDSSGINFSQSCFTASEAIKLLQSLAEFILPDYSSCDMPVLQASLVGIGFSPQSVMYLITTAGSSVSDQAYELSFLNSMTLWDVQLQSILINSAECNNSLSSQNTYFVANLAVVTGGDFVELSNPSQIDDYICAHLPTLYDSALVETPTHGTFLCAETSYYAAVEDNVGTVYLYSYSDSAVPSVQSGYNSVSLTTLFDDGHARIFSFAPVDGPGIYTIDLNDVGPCSLQIRSQAEIARPTVATTLEIQLTTSFVTTASQTTGTTPQPTTSVPQILPCIDKIDCTPNAGECGLAAFKPLLYNYCRKTCGFCNECIDADDRCKYWVPNHFCTNAFYANITDECAKSCNKCTG</sequence>
<dbReference type="AlphaFoldDB" id="A0A7E4UWE9"/>
<dbReference type="SMART" id="SM00254">
    <property type="entry name" value="ShKT"/>
    <property type="match status" value="2"/>
</dbReference>
<evidence type="ECO:0000259" key="3">
    <source>
        <dbReference type="PROSITE" id="PS51670"/>
    </source>
</evidence>
<dbReference type="PROSITE" id="PS51670">
    <property type="entry name" value="SHKT"/>
    <property type="match status" value="2"/>
</dbReference>
<proteinExistence type="predicted"/>
<dbReference type="WBParaSite" id="Pan_g13630.t1">
    <property type="protein sequence ID" value="Pan_g13630.t1"/>
    <property type="gene ID" value="Pan_g13630"/>
</dbReference>
<comment type="caution">
    <text evidence="1">Lacks conserved residue(s) required for the propagation of feature annotation.</text>
</comment>
<evidence type="ECO:0000313" key="4">
    <source>
        <dbReference type="Proteomes" id="UP000492821"/>
    </source>
</evidence>
<feature type="domain" description="ShKT" evidence="3">
    <location>
        <begin position="393"/>
        <end position="428"/>
    </location>
</feature>
<feature type="signal peptide" evidence="2">
    <location>
        <begin position="1"/>
        <end position="21"/>
    </location>
</feature>
<feature type="chain" id="PRO_5029014530" evidence="2">
    <location>
        <begin position="22"/>
        <end position="430"/>
    </location>
</feature>
<dbReference type="PANTHER" id="PTHR21724">
    <property type="entry name" value="SHKT DOMAIN-CONTAINING PROTEIN"/>
    <property type="match status" value="1"/>
</dbReference>
<dbReference type="Pfam" id="PF01549">
    <property type="entry name" value="ShK"/>
    <property type="match status" value="2"/>
</dbReference>
<reference evidence="5" key="2">
    <citation type="submission" date="2020-10" db="UniProtKB">
        <authorList>
            <consortium name="WormBaseParasite"/>
        </authorList>
    </citation>
    <scope>IDENTIFICATION</scope>
</reference>
<accession>A0A7E4UWE9</accession>
<evidence type="ECO:0000313" key="5">
    <source>
        <dbReference type="WBParaSite" id="Pan_g13630.t1"/>
    </source>
</evidence>
<name>A0A7E4UWE9_PANRE</name>